<accession>A0A7G7FD37</accession>
<name>A0A7G7FD37_9ALPC</name>
<sequence length="24" mass="2584">MESVKSIGISVDAVLDQLIVKLLL</sequence>
<organism evidence="1">
    <name type="scientific">Feline coronavirus</name>
    <dbReference type="NCBI Taxonomy" id="12663"/>
    <lineage>
        <taxon>Viruses</taxon>
        <taxon>Riboviria</taxon>
        <taxon>Orthornavirae</taxon>
        <taxon>Pisuviricota</taxon>
        <taxon>Pisoniviricetes</taxon>
        <taxon>Nidovirales</taxon>
        <taxon>Cornidovirineae</taxon>
        <taxon>Coronaviridae</taxon>
        <taxon>Orthocoronavirinae</taxon>
        <taxon>Alphacoronavirus</taxon>
        <taxon>Tegacovirus</taxon>
        <taxon>Alphacoronavirus suis</taxon>
        <taxon>Alphacoronavirus 1</taxon>
    </lineage>
</organism>
<protein>
    <submittedName>
        <fullName evidence="1">Accessory protein 3a</fullName>
    </submittedName>
</protein>
<reference evidence="1" key="1">
    <citation type="journal article" date="2020" name="Pathogens">
        <title>FCoV Viral Sequences of Systemically Infected Healthy Cats Lack Gene Mutations Previously Linked to the Development of FIP.</title>
        <authorList>
            <person name="Lutz M."/>
            <person name="Steiner A.R."/>
            <person name="Cattori V."/>
            <person name="Hofmann-Lehmann R."/>
            <person name="Lutz H."/>
            <person name="Kipar A."/>
            <person name="Meli M.L."/>
        </authorList>
    </citation>
    <scope>NUCLEOTIDE SEQUENCE</scope>
    <source>
        <strain evidence="1">Zu1</strain>
    </source>
</reference>
<dbReference type="EMBL" id="MT606063">
    <property type="protein sequence ID" value="QNF22254.1"/>
    <property type="molecule type" value="Genomic_RNA"/>
</dbReference>
<gene>
    <name evidence="1" type="primary">ORF3a</name>
</gene>
<evidence type="ECO:0000313" key="1">
    <source>
        <dbReference type="EMBL" id="QNF22254.1"/>
    </source>
</evidence>
<proteinExistence type="predicted"/>